<dbReference type="EMBL" id="CAJJDM010000030">
    <property type="protein sequence ID" value="CAD8061065.1"/>
    <property type="molecule type" value="Genomic_DNA"/>
</dbReference>
<reference evidence="1" key="1">
    <citation type="submission" date="2021-01" db="EMBL/GenBank/DDBJ databases">
        <authorList>
            <consortium name="Genoscope - CEA"/>
            <person name="William W."/>
        </authorList>
    </citation>
    <scope>NUCLEOTIDE SEQUENCE</scope>
</reference>
<accession>A0A8S1L496</accession>
<dbReference type="AlphaFoldDB" id="A0A8S1L496"/>
<name>A0A8S1L496_PARPR</name>
<evidence type="ECO:0000313" key="1">
    <source>
        <dbReference type="EMBL" id="CAD8061065.1"/>
    </source>
</evidence>
<organism evidence="1 2">
    <name type="scientific">Paramecium primaurelia</name>
    <dbReference type="NCBI Taxonomy" id="5886"/>
    <lineage>
        <taxon>Eukaryota</taxon>
        <taxon>Sar</taxon>
        <taxon>Alveolata</taxon>
        <taxon>Ciliophora</taxon>
        <taxon>Intramacronucleata</taxon>
        <taxon>Oligohymenophorea</taxon>
        <taxon>Peniculida</taxon>
        <taxon>Parameciidae</taxon>
        <taxon>Paramecium</taxon>
    </lineage>
</organism>
<protein>
    <submittedName>
        <fullName evidence="1">Uncharacterized protein</fullName>
    </submittedName>
</protein>
<evidence type="ECO:0000313" key="2">
    <source>
        <dbReference type="Proteomes" id="UP000688137"/>
    </source>
</evidence>
<gene>
    <name evidence="1" type="ORF">PPRIM_AZ9-3.1.T0310121</name>
</gene>
<comment type="caution">
    <text evidence="1">The sequence shown here is derived from an EMBL/GenBank/DDBJ whole genome shotgun (WGS) entry which is preliminary data.</text>
</comment>
<keyword evidence="2" id="KW-1185">Reference proteome</keyword>
<dbReference type="Proteomes" id="UP000688137">
    <property type="component" value="Unassembled WGS sequence"/>
</dbReference>
<sequence length="68" mass="8451">MQIEQVLRIENRTIMLILTSIIEILHRLMRIIQRFKQQENKEIMKIYFLMRQFYVKIVEKSKISNKQI</sequence>
<proteinExistence type="predicted"/>